<sequence length="160" mass="18275">MKRKNKRKRRTMSLAEGVYAACFCFILFIIGFYQSIKIIEEWYFRPDYIVDSADSLFSGILFLGLALLMALIAACTANGTPGERYATLLFLFFIAMGPVWSVSLYVLQYVTIEHYKSPQFGVCISKGGHGATYMYVRNSRWCQHFGYTIIRPSPDERGSN</sequence>
<organism evidence="3">
    <name type="scientific">Klebsiella oxytoca</name>
    <dbReference type="NCBI Taxonomy" id="571"/>
    <lineage>
        <taxon>Bacteria</taxon>
        <taxon>Pseudomonadati</taxon>
        <taxon>Pseudomonadota</taxon>
        <taxon>Gammaproteobacteria</taxon>
        <taxon>Enterobacterales</taxon>
        <taxon>Enterobacteriaceae</taxon>
        <taxon>Klebsiella/Raoultella group</taxon>
        <taxon>Klebsiella</taxon>
    </lineage>
</organism>
<feature type="transmembrane region" description="Helical" evidence="1">
    <location>
        <begin position="56"/>
        <end position="76"/>
    </location>
</feature>
<gene>
    <name evidence="2" type="ORF">I8Y21_002108</name>
    <name evidence="3" type="ORF">KOLFYP65_03426</name>
</gene>
<dbReference type="EMBL" id="DACSEO010000020">
    <property type="protein sequence ID" value="HAT1681453.1"/>
    <property type="molecule type" value="Genomic_DNA"/>
</dbReference>
<keyword evidence="1" id="KW-0812">Transmembrane</keyword>
<feature type="transmembrane region" description="Helical" evidence="1">
    <location>
        <begin position="88"/>
        <end position="107"/>
    </location>
</feature>
<dbReference type="Proteomes" id="UP000856143">
    <property type="component" value="Unassembled WGS sequence"/>
</dbReference>
<evidence type="ECO:0000313" key="2">
    <source>
        <dbReference type="EMBL" id="HAT1681453.1"/>
    </source>
</evidence>
<keyword evidence="1" id="KW-0472">Membrane</keyword>
<dbReference type="EMBL" id="CACRTM010000017">
    <property type="protein sequence ID" value="VYT79736.1"/>
    <property type="molecule type" value="Genomic_DNA"/>
</dbReference>
<protein>
    <submittedName>
        <fullName evidence="3">Uncharacterized protein</fullName>
    </submittedName>
</protein>
<proteinExistence type="predicted"/>
<accession>A0A6N2ZP32</accession>
<evidence type="ECO:0000256" key="1">
    <source>
        <dbReference type="SAM" id="Phobius"/>
    </source>
</evidence>
<reference evidence="3" key="2">
    <citation type="submission" date="2019-11" db="EMBL/GenBank/DDBJ databases">
        <authorList>
            <person name="Feng L."/>
        </authorList>
    </citation>
    <scope>NUCLEOTIDE SEQUENCE</scope>
    <source>
        <strain evidence="3">KOxytocaLFYP65</strain>
    </source>
</reference>
<keyword evidence="1" id="KW-1133">Transmembrane helix</keyword>
<name>A0A6N2ZP32_KLEOX</name>
<reference evidence="2" key="1">
    <citation type="journal article" date="2018" name="Genome Biol.">
        <title>SKESA: strategic k-mer extension for scrupulous assemblies.</title>
        <authorList>
            <person name="Souvorov A."/>
            <person name="Agarwala R."/>
            <person name="Lipman D.J."/>
        </authorList>
    </citation>
    <scope>NUCLEOTIDE SEQUENCE</scope>
    <source>
        <strain evidence="2">R404</strain>
    </source>
</reference>
<dbReference type="AlphaFoldDB" id="A0A6N2ZP32"/>
<dbReference type="RefSeq" id="WP_024274493.1">
    <property type="nucleotide sequence ID" value="NZ_ABJAKY020000024.1"/>
</dbReference>
<feature type="transmembrane region" description="Helical" evidence="1">
    <location>
        <begin position="12"/>
        <end position="36"/>
    </location>
</feature>
<reference evidence="2" key="3">
    <citation type="submission" date="2020-11" db="EMBL/GenBank/DDBJ databases">
        <authorList>
            <consortium name="NCBI Pathogen Detection Project"/>
        </authorList>
    </citation>
    <scope>NUCLEOTIDE SEQUENCE</scope>
    <source>
        <strain evidence="2">R404</strain>
    </source>
</reference>
<evidence type="ECO:0000313" key="3">
    <source>
        <dbReference type="EMBL" id="VYT79736.1"/>
    </source>
</evidence>